<comment type="caution">
    <text evidence="4">The sequence shown here is derived from an EMBL/GenBank/DDBJ whole genome shotgun (WGS) entry which is preliminary data.</text>
</comment>
<dbReference type="GO" id="GO:0007091">
    <property type="term" value="P:metaphase/anaphase transition of mitotic cell cycle"/>
    <property type="evidence" value="ECO:0007669"/>
    <property type="project" value="TreeGrafter"/>
</dbReference>
<keyword evidence="1 3" id="KW-0802">TPR repeat</keyword>
<sequence length="117" mass="13542">MALHSLKRDDEALVLIDRAIIADKKNLLPMYEKANIFVSLERYEDALKVLKKLIEFSPRDSSVYALMGRIYKMLKRPDMTMFYFGTALDLRPPATDVMVIKSTIEKLNMPEELEDSL</sequence>
<keyword evidence="5" id="KW-1185">Reference proteome</keyword>
<evidence type="ECO:0008006" key="6">
    <source>
        <dbReference type="Google" id="ProtNLM"/>
    </source>
</evidence>
<dbReference type="Proteomes" id="UP001418222">
    <property type="component" value="Unassembled WGS sequence"/>
</dbReference>
<dbReference type="GO" id="GO:0016567">
    <property type="term" value="P:protein ubiquitination"/>
    <property type="evidence" value="ECO:0007669"/>
    <property type="project" value="TreeGrafter"/>
</dbReference>
<dbReference type="AlphaFoldDB" id="A0AAP0G653"/>
<evidence type="ECO:0000256" key="2">
    <source>
        <dbReference type="ARBA" id="ARBA00038210"/>
    </source>
</evidence>
<dbReference type="GO" id="GO:0005680">
    <property type="term" value="C:anaphase-promoting complex"/>
    <property type="evidence" value="ECO:0007669"/>
    <property type="project" value="TreeGrafter"/>
</dbReference>
<feature type="repeat" description="TPR" evidence="3">
    <location>
        <begin position="27"/>
        <end position="60"/>
    </location>
</feature>
<dbReference type="GO" id="GO:0051301">
    <property type="term" value="P:cell division"/>
    <property type="evidence" value="ECO:0007669"/>
    <property type="project" value="TreeGrafter"/>
</dbReference>
<dbReference type="EMBL" id="JBBWWQ010000008">
    <property type="protein sequence ID" value="KAK8940423.1"/>
    <property type="molecule type" value="Genomic_DNA"/>
</dbReference>
<evidence type="ECO:0000256" key="3">
    <source>
        <dbReference type="PROSITE-ProRule" id="PRU00339"/>
    </source>
</evidence>
<dbReference type="InterPro" id="IPR019734">
    <property type="entry name" value="TPR_rpt"/>
</dbReference>
<evidence type="ECO:0000313" key="4">
    <source>
        <dbReference type="EMBL" id="KAK8940423.1"/>
    </source>
</evidence>
<dbReference type="PANTHER" id="PTHR12558">
    <property type="entry name" value="CELL DIVISION CYCLE 16,23,27"/>
    <property type="match status" value="1"/>
</dbReference>
<reference evidence="4 5" key="1">
    <citation type="journal article" date="2022" name="Nat. Plants">
        <title>Genomes of leafy and leafless Platanthera orchids illuminate the evolution of mycoheterotrophy.</title>
        <authorList>
            <person name="Li M.H."/>
            <person name="Liu K.W."/>
            <person name="Li Z."/>
            <person name="Lu H.C."/>
            <person name="Ye Q.L."/>
            <person name="Zhang D."/>
            <person name="Wang J.Y."/>
            <person name="Li Y.F."/>
            <person name="Zhong Z.M."/>
            <person name="Liu X."/>
            <person name="Yu X."/>
            <person name="Liu D.K."/>
            <person name="Tu X.D."/>
            <person name="Liu B."/>
            <person name="Hao Y."/>
            <person name="Liao X.Y."/>
            <person name="Jiang Y.T."/>
            <person name="Sun W.H."/>
            <person name="Chen J."/>
            <person name="Chen Y.Q."/>
            <person name="Ai Y."/>
            <person name="Zhai J.W."/>
            <person name="Wu S.S."/>
            <person name="Zhou Z."/>
            <person name="Hsiao Y.Y."/>
            <person name="Wu W.L."/>
            <person name="Chen Y.Y."/>
            <person name="Lin Y.F."/>
            <person name="Hsu J.L."/>
            <person name="Li C.Y."/>
            <person name="Wang Z.W."/>
            <person name="Zhao X."/>
            <person name="Zhong W.Y."/>
            <person name="Ma X.K."/>
            <person name="Ma L."/>
            <person name="Huang J."/>
            <person name="Chen G.Z."/>
            <person name="Huang M.Z."/>
            <person name="Huang L."/>
            <person name="Peng D.H."/>
            <person name="Luo Y.B."/>
            <person name="Zou S.Q."/>
            <person name="Chen S.P."/>
            <person name="Lan S."/>
            <person name="Tsai W.C."/>
            <person name="Van de Peer Y."/>
            <person name="Liu Z.J."/>
        </authorList>
    </citation>
    <scope>NUCLEOTIDE SEQUENCE [LARGE SCALE GENOMIC DNA]</scope>
    <source>
        <strain evidence="4">Lor287</strain>
    </source>
</reference>
<accession>A0AAP0G653</accession>
<dbReference type="InterPro" id="IPR011990">
    <property type="entry name" value="TPR-like_helical_dom_sf"/>
</dbReference>
<dbReference type="PANTHER" id="PTHR12558:SF13">
    <property type="entry name" value="CELL DIVISION CYCLE PROTEIN 27 HOMOLOG"/>
    <property type="match status" value="1"/>
</dbReference>
<protein>
    <recommendedName>
        <fullName evidence="6">Tetratricopeptide repeat protein</fullName>
    </recommendedName>
</protein>
<dbReference type="Pfam" id="PF14559">
    <property type="entry name" value="TPR_19"/>
    <property type="match status" value="1"/>
</dbReference>
<organism evidence="4 5">
    <name type="scientific">Platanthera zijinensis</name>
    <dbReference type="NCBI Taxonomy" id="2320716"/>
    <lineage>
        <taxon>Eukaryota</taxon>
        <taxon>Viridiplantae</taxon>
        <taxon>Streptophyta</taxon>
        <taxon>Embryophyta</taxon>
        <taxon>Tracheophyta</taxon>
        <taxon>Spermatophyta</taxon>
        <taxon>Magnoliopsida</taxon>
        <taxon>Liliopsida</taxon>
        <taxon>Asparagales</taxon>
        <taxon>Orchidaceae</taxon>
        <taxon>Orchidoideae</taxon>
        <taxon>Orchideae</taxon>
        <taxon>Orchidinae</taxon>
        <taxon>Platanthera</taxon>
    </lineage>
</organism>
<comment type="similarity">
    <text evidence="2">Belongs to the APC3/CDC27 family.</text>
</comment>
<evidence type="ECO:0000256" key="1">
    <source>
        <dbReference type="ARBA" id="ARBA00022803"/>
    </source>
</evidence>
<dbReference type="GO" id="GO:0005737">
    <property type="term" value="C:cytoplasm"/>
    <property type="evidence" value="ECO:0007669"/>
    <property type="project" value="TreeGrafter"/>
</dbReference>
<dbReference type="Gene3D" id="1.25.40.10">
    <property type="entry name" value="Tetratricopeptide repeat domain"/>
    <property type="match status" value="1"/>
</dbReference>
<dbReference type="SUPFAM" id="SSF48452">
    <property type="entry name" value="TPR-like"/>
    <property type="match status" value="1"/>
</dbReference>
<evidence type="ECO:0000313" key="5">
    <source>
        <dbReference type="Proteomes" id="UP001418222"/>
    </source>
</evidence>
<dbReference type="GO" id="GO:0031145">
    <property type="term" value="P:anaphase-promoting complex-dependent catabolic process"/>
    <property type="evidence" value="ECO:0007669"/>
    <property type="project" value="TreeGrafter"/>
</dbReference>
<gene>
    <name evidence="4" type="ORF">KSP39_PZI010664</name>
</gene>
<dbReference type="SMART" id="SM00028">
    <property type="entry name" value="TPR"/>
    <property type="match status" value="2"/>
</dbReference>
<name>A0AAP0G653_9ASPA</name>
<proteinExistence type="inferred from homology"/>
<dbReference type="PROSITE" id="PS50005">
    <property type="entry name" value="TPR"/>
    <property type="match status" value="1"/>
</dbReference>